<dbReference type="Proteomes" id="UP000828390">
    <property type="component" value="Unassembled WGS sequence"/>
</dbReference>
<sequence length="57" mass="6781">MVTGAKRMKNTLSRRPFEERLEWPLEQDARTRNSAVGRMKNVLNGHWNRTLIQETQQ</sequence>
<dbReference type="AlphaFoldDB" id="A0A9D4QW41"/>
<name>A0A9D4QW41_DREPO</name>
<organism evidence="1 2">
    <name type="scientific">Dreissena polymorpha</name>
    <name type="common">Zebra mussel</name>
    <name type="synonym">Mytilus polymorpha</name>
    <dbReference type="NCBI Taxonomy" id="45954"/>
    <lineage>
        <taxon>Eukaryota</taxon>
        <taxon>Metazoa</taxon>
        <taxon>Spiralia</taxon>
        <taxon>Lophotrochozoa</taxon>
        <taxon>Mollusca</taxon>
        <taxon>Bivalvia</taxon>
        <taxon>Autobranchia</taxon>
        <taxon>Heteroconchia</taxon>
        <taxon>Euheterodonta</taxon>
        <taxon>Imparidentia</taxon>
        <taxon>Neoheterodontei</taxon>
        <taxon>Myida</taxon>
        <taxon>Dreissenoidea</taxon>
        <taxon>Dreissenidae</taxon>
        <taxon>Dreissena</taxon>
    </lineage>
</organism>
<comment type="caution">
    <text evidence="1">The sequence shown here is derived from an EMBL/GenBank/DDBJ whole genome shotgun (WGS) entry which is preliminary data.</text>
</comment>
<protein>
    <submittedName>
        <fullName evidence="1">Uncharacterized protein</fullName>
    </submittedName>
</protein>
<reference evidence="1" key="1">
    <citation type="journal article" date="2019" name="bioRxiv">
        <title>The Genome of the Zebra Mussel, Dreissena polymorpha: A Resource for Invasive Species Research.</title>
        <authorList>
            <person name="McCartney M.A."/>
            <person name="Auch B."/>
            <person name="Kono T."/>
            <person name="Mallez S."/>
            <person name="Zhang Y."/>
            <person name="Obille A."/>
            <person name="Becker A."/>
            <person name="Abrahante J.E."/>
            <person name="Garbe J."/>
            <person name="Badalamenti J.P."/>
            <person name="Herman A."/>
            <person name="Mangelson H."/>
            <person name="Liachko I."/>
            <person name="Sullivan S."/>
            <person name="Sone E.D."/>
            <person name="Koren S."/>
            <person name="Silverstein K.A.T."/>
            <person name="Beckman K.B."/>
            <person name="Gohl D.M."/>
        </authorList>
    </citation>
    <scope>NUCLEOTIDE SEQUENCE</scope>
    <source>
        <strain evidence="1">Duluth1</strain>
        <tissue evidence="1">Whole animal</tissue>
    </source>
</reference>
<dbReference type="EMBL" id="JAIWYP010000003">
    <property type="protein sequence ID" value="KAH3844892.1"/>
    <property type="molecule type" value="Genomic_DNA"/>
</dbReference>
<keyword evidence="2" id="KW-1185">Reference proteome</keyword>
<proteinExistence type="predicted"/>
<evidence type="ECO:0000313" key="1">
    <source>
        <dbReference type="EMBL" id="KAH3844892.1"/>
    </source>
</evidence>
<evidence type="ECO:0000313" key="2">
    <source>
        <dbReference type="Proteomes" id="UP000828390"/>
    </source>
</evidence>
<accession>A0A9D4QW41</accession>
<gene>
    <name evidence="1" type="ORF">DPMN_087158</name>
</gene>
<reference evidence="1" key="2">
    <citation type="submission" date="2020-11" db="EMBL/GenBank/DDBJ databases">
        <authorList>
            <person name="McCartney M.A."/>
            <person name="Auch B."/>
            <person name="Kono T."/>
            <person name="Mallez S."/>
            <person name="Becker A."/>
            <person name="Gohl D.M."/>
            <person name="Silverstein K.A.T."/>
            <person name="Koren S."/>
            <person name="Bechman K.B."/>
            <person name="Herman A."/>
            <person name="Abrahante J.E."/>
            <person name="Garbe J."/>
        </authorList>
    </citation>
    <scope>NUCLEOTIDE SEQUENCE</scope>
    <source>
        <strain evidence="1">Duluth1</strain>
        <tissue evidence="1">Whole animal</tissue>
    </source>
</reference>